<evidence type="ECO:0000313" key="1">
    <source>
        <dbReference type="EMBL" id="SEL08316.1"/>
    </source>
</evidence>
<keyword evidence="2" id="KW-1185">Reference proteome</keyword>
<protein>
    <recommendedName>
        <fullName evidence="3">Cell division protein FtsL</fullName>
    </recommendedName>
</protein>
<evidence type="ECO:0000313" key="2">
    <source>
        <dbReference type="Proteomes" id="UP000199283"/>
    </source>
</evidence>
<accession>A0A1H7MAL3</accession>
<proteinExistence type="predicted"/>
<evidence type="ECO:0008006" key="3">
    <source>
        <dbReference type="Google" id="ProtNLM"/>
    </source>
</evidence>
<reference evidence="1 2" key="1">
    <citation type="submission" date="2016-10" db="EMBL/GenBank/DDBJ databases">
        <authorList>
            <person name="de Groot N.N."/>
        </authorList>
    </citation>
    <scope>NUCLEOTIDE SEQUENCE [LARGE SCALE GENOMIC DNA]</scope>
    <source>
        <strain evidence="1 2">DSM 14858</strain>
    </source>
</reference>
<dbReference type="AlphaFoldDB" id="A0A1H7MAL3"/>
<gene>
    <name evidence="1" type="ORF">SAMN04488526_1858</name>
</gene>
<organism evidence="1 2">
    <name type="scientific">Jannaschia helgolandensis</name>
    <dbReference type="NCBI Taxonomy" id="188906"/>
    <lineage>
        <taxon>Bacteria</taxon>
        <taxon>Pseudomonadati</taxon>
        <taxon>Pseudomonadota</taxon>
        <taxon>Alphaproteobacteria</taxon>
        <taxon>Rhodobacterales</taxon>
        <taxon>Roseobacteraceae</taxon>
        <taxon>Jannaschia</taxon>
    </lineage>
</organism>
<dbReference type="Proteomes" id="UP000199283">
    <property type="component" value="Unassembled WGS sequence"/>
</dbReference>
<sequence>MRILLYALSVSVVVILAFWAYGEGYETRATERDVARLERTIGARHQELSMLRAEWAYLNRPDRLQELAEMNFETLGLIPLAPDHFALADQVGYPPPAPLALPTPPASPQVWAEGEALEQKIGDVIVMTYRFGADAKPRVISPPTLADDGEQLP</sequence>
<dbReference type="RefSeq" id="WP_175495829.1">
    <property type="nucleotide sequence ID" value="NZ_FNZQ01000003.1"/>
</dbReference>
<dbReference type="STRING" id="188906.SAMN04488526_1858"/>
<name>A0A1H7MAL3_9RHOB</name>
<dbReference type="EMBL" id="FNZQ01000003">
    <property type="protein sequence ID" value="SEL08316.1"/>
    <property type="molecule type" value="Genomic_DNA"/>
</dbReference>